<reference evidence="1 2" key="1">
    <citation type="journal article" date="2011" name="Science">
        <title>The ecoresponsive genome of Daphnia pulex.</title>
        <authorList>
            <person name="Colbourne J.K."/>
            <person name="Pfrender M.E."/>
            <person name="Gilbert D."/>
            <person name="Thomas W.K."/>
            <person name="Tucker A."/>
            <person name="Oakley T.H."/>
            <person name="Tokishita S."/>
            <person name="Aerts A."/>
            <person name="Arnold G.J."/>
            <person name="Basu M.K."/>
            <person name="Bauer D.J."/>
            <person name="Caceres C.E."/>
            <person name="Carmel L."/>
            <person name="Casola C."/>
            <person name="Choi J.H."/>
            <person name="Detter J.C."/>
            <person name="Dong Q."/>
            <person name="Dusheyko S."/>
            <person name="Eads B.D."/>
            <person name="Frohlich T."/>
            <person name="Geiler-Samerotte K.A."/>
            <person name="Gerlach D."/>
            <person name="Hatcher P."/>
            <person name="Jogdeo S."/>
            <person name="Krijgsveld J."/>
            <person name="Kriventseva E.V."/>
            <person name="Kultz D."/>
            <person name="Laforsch C."/>
            <person name="Lindquist E."/>
            <person name="Lopez J."/>
            <person name="Manak J.R."/>
            <person name="Muller J."/>
            <person name="Pangilinan J."/>
            <person name="Patwardhan R.P."/>
            <person name="Pitluck S."/>
            <person name="Pritham E.J."/>
            <person name="Rechtsteiner A."/>
            <person name="Rho M."/>
            <person name="Rogozin I.B."/>
            <person name="Sakarya O."/>
            <person name="Salamov A."/>
            <person name="Schaack S."/>
            <person name="Shapiro H."/>
            <person name="Shiga Y."/>
            <person name="Skalitzky C."/>
            <person name="Smith Z."/>
            <person name="Souvorov A."/>
            <person name="Sung W."/>
            <person name="Tang Z."/>
            <person name="Tsuchiya D."/>
            <person name="Tu H."/>
            <person name="Vos H."/>
            <person name="Wang M."/>
            <person name="Wolf Y.I."/>
            <person name="Yamagata H."/>
            <person name="Yamada T."/>
            <person name="Ye Y."/>
            <person name="Shaw J.R."/>
            <person name="Andrews J."/>
            <person name="Crease T.J."/>
            <person name="Tang H."/>
            <person name="Lucas S.M."/>
            <person name="Robertson H.M."/>
            <person name="Bork P."/>
            <person name="Koonin E.V."/>
            <person name="Zdobnov E.M."/>
            <person name="Grigoriev I.V."/>
            <person name="Lynch M."/>
            <person name="Boore J.L."/>
        </authorList>
    </citation>
    <scope>NUCLEOTIDE SEQUENCE [LARGE SCALE GENOMIC DNA]</scope>
</reference>
<organism evidence="1 2">
    <name type="scientific">Daphnia pulex</name>
    <name type="common">Water flea</name>
    <dbReference type="NCBI Taxonomy" id="6669"/>
    <lineage>
        <taxon>Eukaryota</taxon>
        <taxon>Metazoa</taxon>
        <taxon>Ecdysozoa</taxon>
        <taxon>Arthropoda</taxon>
        <taxon>Crustacea</taxon>
        <taxon>Branchiopoda</taxon>
        <taxon>Diplostraca</taxon>
        <taxon>Cladocera</taxon>
        <taxon>Anomopoda</taxon>
        <taxon>Daphniidae</taxon>
        <taxon>Daphnia</taxon>
    </lineage>
</organism>
<feature type="non-terminal residue" evidence="1">
    <location>
        <position position="203"/>
    </location>
</feature>
<proteinExistence type="predicted"/>
<evidence type="ECO:0000313" key="1">
    <source>
        <dbReference type="EMBL" id="EFX60627.1"/>
    </source>
</evidence>
<name>E9I5V3_DAPPU</name>
<protein>
    <submittedName>
        <fullName evidence="1">Uncharacterized protein</fullName>
    </submittedName>
</protein>
<dbReference type="Proteomes" id="UP000000305">
    <property type="component" value="Unassembled WGS sequence"/>
</dbReference>
<accession>E9I5V3</accession>
<gene>
    <name evidence="1" type="ORF">DAPPUDRAFT_123521</name>
</gene>
<dbReference type="AlphaFoldDB" id="E9I5V3"/>
<dbReference type="KEGG" id="dpx:DAPPUDRAFT_123521"/>
<evidence type="ECO:0000313" key="2">
    <source>
        <dbReference type="Proteomes" id="UP000000305"/>
    </source>
</evidence>
<sequence length="203" mass="22178">MPQAWSPLNQNGACTGKGLSYGGSLPTSCRMNLQPTLDIYPSRESKKLHAQAEVQLPNASTFYAEVLHSQTESQIAVNSWATFGGRVRNVVGAPGYAEMLANGLSPAFGFFYWQPDLPALAQSYENGLSRVVLGLKGEFNDWNYNASLYQTQSTSLKRVQIVDYAQAGLNTSSPVLLAGMLQPLDDQNPLTAQLLNSRSWQTE</sequence>
<dbReference type="HOGENOM" id="CLU_1351872_0_0_1"/>
<keyword evidence="2" id="KW-1185">Reference proteome</keyword>
<dbReference type="InParanoid" id="E9I5V3"/>
<dbReference type="EMBL" id="GL735914">
    <property type="protein sequence ID" value="EFX60627.1"/>
    <property type="molecule type" value="Genomic_DNA"/>
</dbReference>